<dbReference type="EMBL" id="CAHIKZ030000712">
    <property type="protein sequence ID" value="CAE1235073.1"/>
    <property type="molecule type" value="Genomic_DNA"/>
</dbReference>
<dbReference type="Pfam" id="PF15359">
    <property type="entry name" value="CDV3"/>
    <property type="match status" value="1"/>
</dbReference>
<feature type="compositionally biased region" description="Acidic residues" evidence="2">
    <location>
        <begin position="89"/>
        <end position="107"/>
    </location>
</feature>
<gene>
    <name evidence="3" type="ORF">SPHA_19623</name>
</gene>
<sequence length="237" mass="26894">MADTSLDDFFAKKDKNKKKIKNKSTGDVAIQQNSSVRKIKKKKDQEKQPATTMVGPLNSEEDQEWNDYEQETEKDYSGLRIQNLQIKSDEDDDMENELNPENDENNESGERRENNVGPWNKTGRSTTPPPPVLKEEELPSPTTEETPKTVGRYIPPGQRGHSTSLTPTEARMARIRNSKKEAPNIHCEVDFPSLGGAVNDIEGKDFERVRSGNRNLEDPSNHSLQLKLNNKYKALQD</sequence>
<name>A0A812BJ44_ACAPH</name>
<keyword evidence="4" id="KW-1185">Reference proteome</keyword>
<dbReference type="Proteomes" id="UP000597762">
    <property type="component" value="Unassembled WGS sequence"/>
</dbReference>
<dbReference type="InterPro" id="IPR026806">
    <property type="entry name" value="CDV3"/>
</dbReference>
<feature type="compositionally biased region" description="Acidic residues" evidence="2">
    <location>
        <begin position="59"/>
        <end position="70"/>
    </location>
</feature>
<accession>A0A812BJ44</accession>
<dbReference type="GO" id="GO:0005737">
    <property type="term" value="C:cytoplasm"/>
    <property type="evidence" value="ECO:0007669"/>
    <property type="project" value="TreeGrafter"/>
</dbReference>
<evidence type="ECO:0000256" key="2">
    <source>
        <dbReference type="SAM" id="MobiDB-lite"/>
    </source>
</evidence>
<reference evidence="3" key="1">
    <citation type="submission" date="2021-01" db="EMBL/GenBank/DDBJ databases">
        <authorList>
            <person name="Li R."/>
            <person name="Bekaert M."/>
        </authorList>
    </citation>
    <scope>NUCLEOTIDE SEQUENCE</scope>
    <source>
        <strain evidence="3">Farmed</strain>
    </source>
</reference>
<feature type="region of interest" description="Disordered" evidence="2">
    <location>
        <begin position="211"/>
        <end position="237"/>
    </location>
</feature>
<dbReference type="PANTHER" id="PTHR16284">
    <property type="entry name" value="PROTEIN CDV3 HOMOLOG"/>
    <property type="match status" value="1"/>
</dbReference>
<feature type="region of interest" description="Disordered" evidence="2">
    <location>
        <begin position="14"/>
        <end position="198"/>
    </location>
</feature>
<dbReference type="OrthoDB" id="6288097at2759"/>
<protein>
    <recommendedName>
        <fullName evidence="5">Protein CDV3 homolog</fullName>
    </recommendedName>
</protein>
<feature type="compositionally biased region" description="Basic and acidic residues" evidence="2">
    <location>
        <begin position="211"/>
        <end position="220"/>
    </location>
</feature>
<organism evidence="3 4">
    <name type="scientific">Acanthosepion pharaonis</name>
    <name type="common">Pharaoh cuttlefish</name>
    <name type="synonym">Sepia pharaonis</name>
    <dbReference type="NCBI Taxonomy" id="158019"/>
    <lineage>
        <taxon>Eukaryota</taxon>
        <taxon>Metazoa</taxon>
        <taxon>Spiralia</taxon>
        <taxon>Lophotrochozoa</taxon>
        <taxon>Mollusca</taxon>
        <taxon>Cephalopoda</taxon>
        <taxon>Coleoidea</taxon>
        <taxon>Decapodiformes</taxon>
        <taxon>Sepiida</taxon>
        <taxon>Sepiina</taxon>
        <taxon>Sepiidae</taxon>
        <taxon>Acanthosepion</taxon>
    </lineage>
</organism>
<feature type="compositionally biased region" description="Basic and acidic residues" evidence="2">
    <location>
        <begin position="178"/>
        <end position="189"/>
    </location>
</feature>
<evidence type="ECO:0008006" key="5">
    <source>
        <dbReference type="Google" id="ProtNLM"/>
    </source>
</evidence>
<dbReference type="AlphaFoldDB" id="A0A812BJ44"/>
<dbReference type="PANTHER" id="PTHR16284:SF13">
    <property type="entry name" value="PROTEIN CDV3 HOMOLOG"/>
    <property type="match status" value="1"/>
</dbReference>
<comment type="similarity">
    <text evidence="1">Belongs to the CDV3 family.</text>
</comment>
<evidence type="ECO:0000313" key="3">
    <source>
        <dbReference type="EMBL" id="CAE1235073.1"/>
    </source>
</evidence>
<proteinExistence type="inferred from homology"/>
<evidence type="ECO:0000313" key="4">
    <source>
        <dbReference type="Proteomes" id="UP000597762"/>
    </source>
</evidence>
<evidence type="ECO:0000256" key="1">
    <source>
        <dbReference type="ARBA" id="ARBA00006062"/>
    </source>
</evidence>
<comment type="caution">
    <text evidence="3">The sequence shown here is derived from an EMBL/GenBank/DDBJ whole genome shotgun (WGS) entry which is preliminary data.</text>
</comment>